<dbReference type="EMBL" id="FZOO01000003">
    <property type="protein sequence ID" value="SNS38728.1"/>
    <property type="molecule type" value="Genomic_DNA"/>
</dbReference>
<evidence type="ECO:0000313" key="2">
    <source>
        <dbReference type="Proteomes" id="UP000198373"/>
    </source>
</evidence>
<dbReference type="Proteomes" id="UP000198373">
    <property type="component" value="Unassembled WGS sequence"/>
</dbReference>
<proteinExistence type="predicted"/>
<name>A0A239E364_9ACTN</name>
<dbReference type="AlphaFoldDB" id="A0A239E364"/>
<reference evidence="2" key="1">
    <citation type="submission" date="2017-06" db="EMBL/GenBank/DDBJ databases">
        <authorList>
            <person name="Varghese N."/>
            <person name="Submissions S."/>
        </authorList>
    </citation>
    <scope>NUCLEOTIDE SEQUENCE [LARGE SCALE GENOMIC DNA]</scope>
    <source>
        <strain evidence="2">DSM 46839</strain>
    </source>
</reference>
<accession>A0A239E364</accession>
<evidence type="ECO:0000313" key="1">
    <source>
        <dbReference type="EMBL" id="SNS38728.1"/>
    </source>
</evidence>
<gene>
    <name evidence="1" type="ORF">SAMN06893096_103489</name>
</gene>
<organism evidence="1 2">
    <name type="scientific">Geodermatophilus pulveris</name>
    <dbReference type="NCBI Taxonomy" id="1564159"/>
    <lineage>
        <taxon>Bacteria</taxon>
        <taxon>Bacillati</taxon>
        <taxon>Actinomycetota</taxon>
        <taxon>Actinomycetes</taxon>
        <taxon>Geodermatophilales</taxon>
        <taxon>Geodermatophilaceae</taxon>
        <taxon>Geodermatophilus</taxon>
    </lineage>
</organism>
<keyword evidence="2" id="KW-1185">Reference proteome</keyword>
<protein>
    <submittedName>
        <fullName evidence="1">Uncharacterized protein</fullName>
    </submittedName>
</protein>
<sequence>MTSDRTPVQVVERLVQVRTPLAPTRRDWPRLLEELAHQLNDGRVYDRDLSALAQQLEMVLQAYRRRARLTGAPHVY</sequence>